<sequence length="220" mass="23653">MPPRHINDSVWMGICAVSASGGVSIRIYVVENKGETMMYERTIPRYLLICLTVLILALIAPVSAEGAGPRVVQPGETIEVGSELLVLDLVNLRNPDTFNPVTELRRYKDDNRAKKIERVIGVPNDGYFKISDQALGGKYGRYFAYSEKDGLLEHSIIFSPAPAATPTPIETVTATETPTETGTPGVTTEATPTQTRAPLPGLIAVAAIGLCGLFLAAGRR</sequence>
<dbReference type="Proteomes" id="UP000069850">
    <property type="component" value="Chromosome 1"/>
</dbReference>
<evidence type="ECO:0000313" key="2">
    <source>
        <dbReference type="EMBL" id="CVK33078.1"/>
    </source>
</evidence>
<accession>A0A0X3BLV0</accession>
<keyword evidence="1" id="KW-1133">Transmembrane helix</keyword>
<feature type="transmembrane region" description="Helical" evidence="1">
    <location>
        <begin position="46"/>
        <end position="64"/>
    </location>
</feature>
<keyword evidence="1" id="KW-0812">Transmembrane</keyword>
<feature type="transmembrane region" description="Helical" evidence="1">
    <location>
        <begin position="199"/>
        <end position="217"/>
    </location>
</feature>
<evidence type="ECO:0000313" key="3">
    <source>
        <dbReference type="Proteomes" id="UP000069850"/>
    </source>
</evidence>
<dbReference type="AlphaFoldDB" id="A0A0X3BLV0"/>
<gene>
    <name evidence="2" type="ORF">MMAB1_1865</name>
</gene>
<dbReference type="KEGG" id="mema:MMAB1_1865"/>
<evidence type="ECO:0000256" key="1">
    <source>
        <dbReference type="SAM" id="Phobius"/>
    </source>
</evidence>
<dbReference type="EMBL" id="LT158599">
    <property type="protein sequence ID" value="CVK33078.1"/>
    <property type="molecule type" value="Genomic_DNA"/>
</dbReference>
<name>A0A0X3BLV0_9EURY</name>
<reference evidence="2 3" key="1">
    <citation type="submission" date="2016-01" db="EMBL/GenBank/DDBJ databases">
        <authorList>
            <person name="Manzoor S."/>
        </authorList>
    </citation>
    <scope>NUCLEOTIDE SEQUENCE [LARGE SCALE GENOMIC DNA]</scope>
    <source>
        <strain evidence="2">Methanoculleus sp MAB1</strain>
    </source>
</reference>
<protein>
    <submittedName>
        <fullName evidence="2">Uncharacterized protein</fullName>
    </submittedName>
</protein>
<proteinExistence type="predicted"/>
<keyword evidence="1" id="KW-0472">Membrane</keyword>
<organism evidence="2 3">
    <name type="scientific">Methanoculleus bourgensis</name>
    <dbReference type="NCBI Taxonomy" id="83986"/>
    <lineage>
        <taxon>Archaea</taxon>
        <taxon>Methanobacteriati</taxon>
        <taxon>Methanobacteriota</taxon>
        <taxon>Stenosarchaea group</taxon>
        <taxon>Methanomicrobia</taxon>
        <taxon>Methanomicrobiales</taxon>
        <taxon>Methanomicrobiaceae</taxon>
        <taxon>Methanoculleus</taxon>
    </lineage>
</organism>